<organism evidence="1 2">
    <name type="scientific">candidate division WWE3 bacterium RIFOXYA2_FULL_46_9</name>
    <dbReference type="NCBI Taxonomy" id="1802636"/>
    <lineage>
        <taxon>Bacteria</taxon>
        <taxon>Katanobacteria</taxon>
    </lineage>
</organism>
<gene>
    <name evidence="1" type="ORF">A2264_03695</name>
</gene>
<protein>
    <recommendedName>
        <fullName evidence="3">4Fe-4S ferredoxin-type domain-containing protein</fullName>
    </recommendedName>
</protein>
<reference evidence="1 2" key="1">
    <citation type="journal article" date="2016" name="Nat. Commun.">
        <title>Thousands of microbial genomes shed light on interconnected biogeochemical processes in an aquifer system.</title>
        <authorList>
            <person name="Anantharaman K."/>
            <person name="Brown C.T."/>
            <person name="Hug L.A."/>
            <person name="Sharon I."/>
            <person name="Castelle C.J."/>
            <person name="Probst A.J."/>
            <person name="Thomas B.C."/>
            <person name="Singh A."/>
            <person name="Wilkins M.J."/>
            <person name="Karaoz U."/>
            <person name="Brodie E.L."/>
            <person name="Williams K.H."/>
            <person name="Hubbard S.S."/>
            <person name="Banfield J.F."/>
        </authorList>
    </citation>
    <scope>NUCLEOTIDE SEQUENCE [LARGE SCALE GENOMIC DNA]</scope>
</reference>
<dbReference type="EMBL" id="MEVT01000011">
    <property type="protein sequence ID" value="OGC62956.1"/>
    <property type="molecule type" value="Genomic_DNA"/>
</dbReference>
<sequence>MKKQNTLTISKSNKCIGCEMCVFETQRQLKRIGLEGSLIRIFRDNDIGKDSSYKVLIDPTIVACDLEKIAAICPNQVLVISSEDTDEFVI</sequence>
<evidence type="ECO:0000313" key="2">
    <source>
        <dbReference type="Proteomes" id="UP000176614"/>
    </source>
</evidence>
<accession>A0A1F4W0K5</accession>
<name>A0A1F4W0K5_UNCKA</name>
<dbReference type="Proteomes" id="UP000176614">
    <property type="component" value="Unassembled WGS sequence"/>
</dbReference>
<comment type="caution">
    <text evidence="1">The sequence shown here is derived from an EMBL/GenBank/DDBJ whole genome shotgun (WGS) entry which is preliminary data.</text>
</comment>
<evidence type="ECO:0000313" key="1">
    <source>
        <dbReference type="EMBL" id="OGC62956.1"/>
    </source>
</evidence>
<evidence type="ECO:0008006" key="3">
    <source>
        <dbReference type="Google" id="ProtNLM"/>
    </source>
</evidence>
<dbReference type="AlphaFoldDB" id="A0A1F4W0K5"/>
<proteinExistence type="predicted"/>